<name>A0A640KEU7_LEITA</name>
<feature type="chain" id="PRO_5024949843" evidence="1">
    <location>
        <begin position="21"/>
        <end position="163"/>
    </location>
</feature>
<gene>
    <name evidence="2" type="ORF">LtaPh_2100800</name>
</gene>
<dbReference type="AlphaFoldDB" id="A0A640KEU7"/>
<feature type="signal peptide" evidence="1">
    <location>
        <begin position="1"/>
        <end position="20"/>
    </location>
</feature>
<proteinExistence type="predicted"/>
<comment type="caution">
    <text evidence="2">The sequence shown here is derived from an EMBL/GenBank/DDBJ whole genome shotgun (WGS) entry which is preliminary data.</text>
</comment>
<dbReference type="Proteomes" id="UP000419144">
    <property type="component" value="Unassembled WGS sequence"/>
</dbReference>
<dbReference type="EMBL" id="BLBS01000026">
    <property type="protein sequence ID" value="GET88240.1"/>
    <property type="molecule type" value="Genomic_DNA"/>
</dbReference>
<keyword evidence="3" id="KW-1185">Reference proteome</keyword>
<evidence type="ECO:0000256" key="1">
    <source>
        <dbReference type="SAM" id="SignalP"/>
    </source>
</evidence>
<organism evidence="2 3">
    <name type="scientific">Leishmania tarentolae</name>
    <name type="common">Sauroleishmania tarentolae</name>
    <dbReference type="NCBI Taxonomy" id="5689"/>
    <lineage>
        <taxon>Eukaryota</taxon>
        <taxon>Discoba</taxon>
        <taxon>Euglenozoa</taxon>
        <taxon>Kinetoplastea</taxon>
        <taxon>Metakinetoplastina</taxon>
        <taxon>Trypanosomatida</taxon>
        <taxon>Trypanosomatidae</taxon>
        <taxon>Leishmaniinae</taxon>
        <taxon>Leishmania</taxon>
        <taxon>lizard Leishmania</taxon>
    </lineage>
</organism>
<evidence type="ECO:0000313" key="2">
    <source>
        <dbReference type="EMBL" id="GET88240.1"/>
    </source>
</evidence>
<dbReference type="VEuPathDB" id="TriTrypDB:LtaPh_2100800"/>
<sequence length="163" mass="17775">MFHLHFRAVVLLQIECAVQSGQKGVSEAYSTQALDTFLAPLTREELQKYEATCWKEAARHHEVENEVAVPFVSAGPASTTSSALTPYKQQGMERGTSTGVHRGGAVAPFSFGVANWRRDAIRIGAFLLLAILLRFTWGPLARALKSALQVARGAPARQRTLAL</sequence>
<reference evidence="2" key="1">
    <citation type="submission" date="2019-11" db="EMBL/GenBank/DDBJ databases">
        <title>Leishmania tarentolae CDS.</title>
        <authorList>
            <person name="Goto Y."/>
            <person name="Yamagishi J."/>
        </authorList>
    </citation>
    <scope>NUCLEOTIDE SEQUENCE [LARGE SCALE GENOMIC DNA]</scope>
    <source>
        <strain evidence="2">Parrot Tar II</strain>
    </source>
</reference>
<evidence type="ECO:0000313" key="3">
    <source>
        <dbReference type="Proteomes" id="UP000419144"/>
    </source>
</evidence>
<dbReference type="OrthoDB" id="271900at2759"/>
<accession>A0A640KEU7</accession>
<keyword evidence="1" id="KW-0732">Signal</keyword>
<protein>
    <submittedName>
        <fullName evidence="2">Uncharacterized protein</fullName>
    </submittedName>
</protein>